<dbReference type="InterPro" id="IPR051351">
    <property type="entry name" value="Ascorbate-PTS_EIIA_comp"/>
</dbReference>
<organism evidence="8 9">
    <name type="scientific">Robertmurraya siralis</name>
    <dbReference type="NCBI Taxonomy" id="77777"/>
    <lineage>
        <taxon>Bacteria</taxon>
        <taxon>Bacillati</taxon>
        <taxon>Bacillota</taxon>
        <taxon>Bacilli</taxon>
        <taxon>Bacillales</taxon>
        <taxon>Bacillaceae</taxon>
        <taxon>Robertmurraya</taxon>
    </lineage>
</organism>
<dbReference type="RefSeq" id="WP_212934436.1">
    <property type="nucleotide sequence ID" value="NZ_BORC01000011.1"/>
</dbReference>
<dbReference type="PANTHER" id="PTHR36203:SF5">
    <property type="entry name" value="PTS SYSTEM, EIIA COMPONENT"/>
    <property type="match status" value="1"/>
</dbReference>
<dbReference type="EMBL" id="BORC01000011">
    <property type="protein sequence ID" value="GIN64217.1"/>
    <property type="molecule type" value="Genomic_DNA"/>
</dbReference>
<dbReference type="Pfam" id="PF00359">
    <property type="entry name" value="PTS_EIIA_2"/>
    <property type="match status" value="1"/>
</dbReference>
<gene>
    <name evidence="8" type="ORF">J27TS8_42100</name>
</gene>
<feature type="domain" description="PTS EIIA type-2" evidence="7">
    <location>
        <begin position="2"/>
        <end position="145"/>
    </location>
</feature>
<evidence type="ECO:0000256" key="2">
    <source>
        <dbReference type="ARBA" id="ARBA00022448"/>
    </source>
</evidence>
<dbReference type="CDD" id="cd00211">
    <property type="entry name" value="PTS_IIA_fru"/>
    <property type="match status" value="1"/>
</dbReference>
<dbReference type="PROSITE" id="PS51094">
    <property type="entry name" value="PTS_EIIA_TYPE_2"/>
    <property type="match status" value="1"/>
</dbReference>
<dbReference type="PANTHER" id="PTHR36203">
    <property type="entry name" value="ASCORBATE-SPECIFIC PTS SYSTEM EIIA COMPONENT"/>
    <property type="match status" value="1"/>
</dbReference>
<evidence type="ECO:0000259" key="7">
    <source>
        <dbReference type="PROSITE" id="PS51094"/>
    </source>
</evidence>
<proteinExistence type="predicted"/>
<evidence type="ECO:0000256" key="6">
    <source>
        <dbReference type="ARBA" id="ARBA00022777"/>
    </source>
</evidence>
<dbReference type="Gene3D" id="3.40.930.10">
    <property type="entry name" value="Mannitol-specific EII, Chain A"/>
    <property type="match status" value="1"/>
</dbReference>
<dbReference type="Proteomes" id="UP000682111">
    <property type="component" value="Unassembled WGS sequence"/>
</dbReference>
<dbReference type="GO" id="GO:0016301">
    <property type="term" value="F:kinase activity"/>
    <property type="evidence" value="ECO:0007669"/>
    <property type="project" value="UniProtKB-KW"/>
</dbReference>
<dbReference type="InterPro" id="IPR002178">
    <property type="entry name" value="PTS_EIIA_type-2_dom"/>
</dbReference>
<comment type="subcellular location">
    <subcellularLocation>
        <location evidence="1">Cytoplasm</location>
    </subcellularLocation>
</comment>
<keyword evidence="2" id="KW-0813">Transport</keyword>
<keyword evidence="8" id="KW-0762">Sugar transport</keyword>
<keyword evidence="4" id="KW-0808">Transferase</keyword>
<dbReference type="GO" id="GO:0005737">
    <property type="term" value="C:cytoplasm"/>
    <property type="evidence" value="ECO:0007669"/>
    <property type="project" value="UniProtKB-SubCell"/>
</dbReference>
<name>A0A919WM32_9BACI</name>
<dbReference type="GO" id="GO:0009401">
    <property type="term" value="P:phosphoenolpyruvate-dependent sugar phosphotransferase system"/>
    <property type="evidence" value="ECO:0007669"/>
    <property type="project" value="UniProtKB-KW"/>
</dbReference>
<accession>A0A919WM32</accession>
<keyword evidence="5" id="KW-0598">Phosphotransferase system</keyword>
<dbReference type="InterPro" id="IPR016152">
    <property type="entry name" value="PTrfase/Anion_transptr"/>
</dbReference>
<keyword evidence="9" id="KW-1185">Reference proteome</keyword>
<keyword evidence="3" id="KW-0963">Cytoplasm</keyword>
<comment type="caution">
    <text evidence="8">The sequence shown here is derived from an EMBL/GenBank/DDBJ whole genome shotgun (WGS) entry which is preliminary data.</text>
</comment>
<evidence type="ECO:0000313" key="8">
    <source>
        <dbReference type="EMBL" id="GIN64217.1"/>
    </source>
</evidence>
<dbReference type="AlphaFoldDB" id="A0A919WM32"/>
<sequence>MKFLEESLIALDVEANSPEEAIISTGTLLKNNKLVEETYINAMVQSFKTNGPYFVLAPNIALPHARPEDGVNEACVSFVRLKTPVKFGHSNNDPVRLVFGLGASSSIEHVTVLQKLMALLSDQENVEKLLTAQSYEEIKPLIGGQS</sequence>
<dbReference type="SUPFAM" id="SSF55804">
    <property type="entry name" value="Phoshotransferase/anion transport protein"/>
    <property type="match status" value="1"/>
</dbReference>
<evidence type="ECO:0000256" key="1">
    <source>
        <dbReference type="ARBA" id="ARBA00004496"/>
    </source>
</evidence>
<evidence type="ECO:0000313" key="9">
    <source>
        <dbReference type="Proteomes" id="UP000682111"/>
    </source>
</evidence>
<evidence type="ECO:0000256" key="5">
    <source>
        <dbReference type="ARBA" id="ARBA00022683"/>
    </source>
</evidence>
<evidence type="ECO:0000256" key="3">
    <source>
        <dbReference type="ARBA" id="ARBA00022490"/>
    </source>
</evidence>
<protein>
    <submittedName>
        <fullName evidence="8">PTS sugar transporter subunit IIA</fullName>
    </submittedName>
</protein>
<keyword evidence="6" id="KW-0418">Kinase</keyword>
<evidence type="ECO:0000256" key="4">
    <source>
        <dbReference type="ARBA" id="ARBA00022679"/>
    </source>
</evidence>
<reference evidence="8" key="1">
    <citation type="submission" date="2021-03" db="EMBL/GenBank/DDBJ databases">
        <title>Antimicrobial resistance genes in bacteria isolated from Japanese honey, and their potential for conferring macrolide and lincosamide resistance in the American foulbrood pathogen Paenibacillus larvae.</title>
        <authorList>
            <person name="Okamoto M."/>
            <person name="Kumagai M."/>
            <person name="Kanamori H."/>
            <person name="Takamatsu D."/>
        </authorList>
    </citation>
    <scope>NUCLEOTIDE SEQUENCE</scope>
    <source>
        <strain evidence="8">J27TS8</strain>
    </source>
</reference>